<dbReference type="Pfam" id="PF14534">
    <property type="entry name" value="DUF4440"/>
    <property type="match status" value="1"/>
</dbReference>
<reference evidence="2 3" key="1">
    <citation type="submission" date="2020-04" db="EMBL/GenBank/DDBJ databases">
        <title>Luteolibacter sp. G-1-1-1 isolated from soil.</title>
        <authorList>
            <person name="Dahal R.H."/>
        </authorList>
    </citation>
    <scope>NUCLEOTIDE SEQUENCE [LARGE SCALE GENOMIC DNA]</scope>
    <source>
        <strain evidence="2 3">G-1-1-1</strain>
    </source>
</reference>
<keyword evidence="3" id="KW-1185">Reference proteome</keyword>
<evidence type="ECO:0000313" key="2">
    <source>
        <dbReference type="EMBL" id="QJE94755.1"/>
    </source>
</evidence>
<dbReference type="Gene3D" id="3.10.450.50">
    <property type="match status" value="1"/>
</dbReference>
<dbReference type="InterPro" id="IPR032710">
    <property type="entry name" value="NTF2-like_dom_sf"/>
</dbReference>
<organism evidence="2 3">
    <name type="scientific">Luteolibacter luteus</name>
    <dbReference type="NCBI Taxonomy" id="2728835"/>
    <lineage>
        <taxon>Bacteria</taxon>
        <taxon>Pseudomonadati</taxon>
        <taxon>Verrucomicrobiota</taxon>
        <taxon>Verrucomicrobiia</taxon>
        <taxon>Verrucomicrobiales</taxon>
        <taxon>Verrucomicrobiaceae</taxon>
        <taxon>Luteolibacter</taxon>
    </lineage>
</organism>
<feature type="domain" description="DUF4440" evidence="1">
    <location>
        <begin position="56"/>
        <end position="156"/>
    </location>
</feature>
<dbReference type="EMBL" id="CP051774">
    <property type="protein sequence ID" value="QJE94755.1"/>
    <property type="molecule type" value="Genomic_DNA"/>
</dbReference>
<dbReference type="SUPFAM" id="SSF54427">
    <property type="entry name" value="NTF2-like"/>
    <property type="match status" value="1"/>
</dbReference>
<sequence>MRRLLVPLLVILTLSGVFFWWWTRPEKVVVRRTAALFEAANVPADSGDLARSTRGPALEGFLAPQVTFEGPEGPTDEIGGSQSRDSIVAMYSGLAKYCRSATIQDLQIESVTVSGDEAQVIAKADAIIELPNDERPVDGIQNFDLTWKKIDGKWLMEKAKWSESSR</sequence>
<dbReference type="KEGG" id="luo:HHL09_02820"/>
<evidence type="ECO:0000259" key="1">
    <source>
        <dbReference type="Pfam" id="PF14534"/>
    </source>
</evidence>
<protein>
    <submittedName>
        <fullName evidence="2">Nuclear transport factor 2 family protein</fullName>
    </submittedName>
</protein>
<gene>
    <name evidence="2" type="ORF">HHL09_02820</name>
</gene>
<dbReference type="AlphaFoldDB" id="A0A858RDH0"/>
<dbReference type="InterPro" id="IPR027843">
    <property type="entry name" value="DUF4440"/>
</dbReference>
<name>A0A858RDH0_9BACT</name>
<evidence type="ECO:0000313" key="3">
    <source>
        <dbReference type="Proteomes" id="UP000501812"/>
    </source>
</evidence>
<proteinExistence type="predicted"/>
<accession>A0A858RDH0</accession>
<dbReference type="RefSeq" id="WP_169452976.1">
    <property type="nucleotide sequence ID" value="NZ_CP051774.1"/>
</dbReference>
<dbReference type="Proteomes" id="UP000501812">
    <property type="component" value="Chromosome"/>
</dbReference>